<comment type="caution">
    <text evidence="3">The sequence shown here is derived from an EMBL/GenBank/DDBJ whole genome shotgun (WGS) entry which is preliminary data.</text>
</comment>
<sequence length="436" mass="50488">DLGVLFEELRQFSDQRKFELINNVWRPGSTFLFPKTKESDRNKRFNSSWLQDFPWLVYSRYLDGAFCLPCVLFARQCGCNSAKLDKLVKSPLTFWTTAFNRLSNHGNGKCSTHNLSVIAMNNFVRVMKQEVVPVDQQLNTILQQQIAKNRTIMASLFKTVLFCGRNNIAFRGSRDEDPSNESLKGNFQALLYFRVESGDTVLQEHFETASRNAKDYNKAIYFHCMNHRLNLCIADTCSYQLLQRKEIDLLKAKDEIALLKHALADMQRNIDVRHHQLYVEAVELAASIGVQPSMPRVAVRQVHRANAPAADPEVYYRINLTRVFLDHCTQHIDRRFQNEVYSCYKGLYLVPKVMLSNAAVWKARVREFCNDYRQDIPNIAGLDGEFALWERMWRDQQNVRADPIPDRVSDTLAELDKHAFCNIYTILQLLATLPMS</sequence>
<feature type="non-terminal residue" evidence="3">
    <location>
        <position position="436"/>
    </location>
</feature>
<dbReference type="PANTHER" id="PTHR46289">
    <property type="entry name" value="52 KDA REPRESSOR OF THE INHIBITOR OF THE PROTEIN KINASE-LIKE PROTEIN-RELATED"/>
    <property type="match status" value="1"/>
</dbReference>
<feature type="non-terminal residue" evidence="3">
    <location>
        <position position="1"/>
    </location>
</feature>
<dbReference type="EMBL" id="CALNXJ010000045">
    <property type="protein sequence ID" value="CAH3148962.1"/>
    <property type="molecule type" value="Genomic_DNA"/>
</dbReference>
<dbReference type="InterPro" id="IPR006580">
    <property type="entry name" value="Znf_TTF"/>
</dbReference>
<name>A0AAU9XIV9_9CNID</name>
<proteinExistence type="predicted"/>
<evidence type="ECO:0000313" key="4">
    <source>
        <dbReference type="Proteomes" id="UP001159428"/>
    </source>
</evidence>
<feature type="coiled-coil region" evidence="1">
    <location>
        <begin position="242"/>
        <end position="269"/>
    </location>
</feature>
<keyword evidence="1" id="KW-0175">Coiled coil</keyword>
<accession>A0AAU9XIV9</accession>
<dbReference type="SMART" id="SM00597">
    <property type="entry name" value="ZnF_TTF"/>
    <property type="match status" value="1"/>
</dbReference>
<dbReference type="PANTHER" id="PTHR46289:SF16">
    <property type="entry name" value="52 KDA REPRESSOR OF THE INHIBITOR OF THE PROTEIN KINASE"/>
    <property type="match status" value="1"/>
</dbReference>
<dbReference type="AlphaFoldDB" id="A0AAU9XIV9"/>
<reference evidence="3 4" key="1">
    <citation type="submission" date="2022-05" db="EMBL/GenBank/DDBJ databases">
        <authorList>
            <consortium name="Genoscope - CEA"/>
            <person name="William W."/>
        </authorList>
    </citation>
    <scope>NUCLEOTIDE SEQUENCE [LARGE SCALE GENOMIC DNA]</scope>
</reference>
<evidence type="ECO:0000313" key="3">
    <source>
        <dbReference type="EMBL" id="CAH3148962.1"/>
    </source>
</evidence>
<organism evidence="3 4">
    <name type="scientific">Pocillopora meandrina</name>
    <dbReference type="NCBI Taxonomy" id="46732"/>
    <lineage>
        <taxon>Eukaryota</taxon>
        <taxon>Metazoa</taxon>
        <taxon>Cnidaria</taxon>
        <taxon>Anthozoa</taxon>
        <taxon>Hexacorallia</taxon>
        <taxon>Scleractinia</taxon>
        <taxon>Astrocoeniina</taxon>
        <taxon>Pocilloporidae</taxon>
        <taxon>Pocillopora</taxon>
    </lineage>
</organism>
<evidence type="ECO:0000256" key="1">
    <source>
        <dbReference type="SAM" id="Coils"/>
    </source>
</evidence>
<protein>
    <recommendedName>
        <fullName evidence="2">TTF-type domain-containing protein</fullName>
    </recommendedName>
</protein>
<dbReference type="Proteomes" id="UP001159428">
    <property type="component" value="Unassembled WGS sequence"/>
</dbReference>
<evidence type="ECO:0000259" key="2">
    <source>
        <dbReference type="SMART" id="SM00597"/>
    </source>
</evidence>
<gene>
    <name evidence="3" type="ORF">PMEA_00024218</name>
</gene>
<keyword evidence="4" id="KW-1185">Reference proteome</keyword>
<dbReference type="InterPro" id="IPR052958">
    <property type="entry name" value="IFN-induced_PKR_regulator"/>
</dbReference>
<feature type="domain" description="TTF-type" evidence="2">
    <location>
        <begin position="41"/>
        <end position="132"/>
    </location>
</feature>